<keyword evidence="3" id="KW-1185">Reference proteome</keyword>
<dbReference type="Proteomes" id="UP000076858">
    <property type="component" value="Unassembled WGS sequence"/>
</dbReference>
<dbReference type="AlphaFoldDB" id="A0A164QTC9"/>
<proteinExistence type="predicted"/>
<evidence type="ECO:0000313" key="2">
    <source>
        <dbReference type="EMBL" id="KZS08040.1"/>
    </source>
</evidence>
<protein>
    <submittedName>
        <fullName evidence="2">Uncharacterized protein</fullName>
    </submittedName>
</protein>
<organism evidence="2 3">
    <name type="scientific">Daphnia magna</name>
    <dbReference type="NCBI Taxonomy" id="35525"/>
    <lineage>
        <taxon>Eukaryota</taxon>
        <taxon>Metazoa</taxon>
        <taxon>Ecdysozoa</taxon>
        <taxon>Arthropoda</taxon>
        <taxon>Crustacea</taxon>
        <taxon>Branchiopoda</taxon>
        <taxon>Diplostraca</taxon>
        <taxon>Cladocera</taxon>
        <taxon>Anomopoda</taxon>
        <taxon>Daphniidae</taxon>
        <taxon>Daphnia</taxon>
    </lineage>
</organism>
<sequence>MQSKISQKPLRTCKAETGTTRHSRDPARKRCVPVKPRFIMAKIIVAFLTPCKSQSSCIAVSV</sequence>
<feature type="region of interest" description="Disordered" evidence="1">
    <location>
        <begin position="1"/>
        <end position="28"/>
    </location>
</feature>
<gene>
    <name evidence="2" type="ORF">APZ42_028103</name>
</gene>
<accession>A0A164QTC9</accession>
<reference evidence="2 3" key="1">
    <citation type="submission" date="2016-03" db="EMBL/GenBank/DDBJ databases">
        <title>EvidentialGene: Evidence-directed Construction of Genes on Genomes.</title>
        <authorList>
            <person name="Gilbert D.G."/>
            <person name="Choi J.-H."/>
            <person name="Mockaitis K."/>
            <person name="Colbourne J."/>
            <person name="Pfrender M."/>
        </authorList>
    </citation>
    <scope>NUCLEOTIDE SEQUENCE [LARGE SCALE GENOMIC DNA]</scope>
    <source>
        <strain evidence="2 3">Xinb3</strain>
        <tissue evidence="2">Complete organism</tissue>
    </source>
</reference>
<evidence type="ECO:0000313" key="3">
    <source>
        <dbReference type="Proteomes" id="UP000076858"/>
    </source>
</evidence>
<name>A0A164QTC9_9CRUS</name>
<dbReference type="EMBL" id="LRGB01002371">
    <property type="protein sequence ID" value="KZS08040.1"/>
    <property type="molecule type" value="Genomic_DNA"/>
</dbReference>
<comment type="caution">
    <text evidence="2">The sequence shown here is derived from an EMBL/GenBank/DDBJ whole genome shotgun (WGS) entry which is preliminary data.</text>
</comment>
<evidence type="ECO:0000256" key="1">
    <source>
        <dbReference type="SAM" id="MobiDB-lite"/>
    </source>
</evidence>